<dbReference type="EMBL" id="JAHSPG010000009">
    <property type="protein sequence ID" value="MBV4358028.1"/>
    <property type="molecule type" value="Genomic_DNA"/>
</dbReference>
<feature type="compositionally biased region" description="Polar residues" evidence="10">
    <location>
        <begin position="465"/>
        <end position="477"/>
    </location>
</feature>
<evidence type="ECO:0000256" key="10">
    <source>
        <dbReference type="SAM" id="MobiDB-lite"/>
    </source>
</evidence>
<dbReference type="PANTHER" id="PTHR11669">
    <property type="entry name" value="REPLICATION FACTOR C / DNA POLYMERASE III GAMMA-TAU SUBUNIT"/>
    <property type="match status" value="1"/>
</dbReference>
<dbReference type="GO" id="GO:0006261">
    <property type="term" value="P:DNA-templated DNA replication"/>
    <property type="evidence" value="ECO:0007669"/>
    <property type="project" value="TreeGrafter"/>
</dbReference>
<evidence type="ECO:0000256" key="5">
    <source>
        <dbReference type="ARBA" id="ARBA00022833"/>
    </source>
</evidence>
<dbReference type="GO" id="GO:0009360">
    <property type="term" value="C:DNA polymerase III complex"/>
    <property type="evidence" value="ECO:0007669"/>
    <property type="project" value="InterPro"/>
</dbReference>
<dbReference type="CDD" id="cd00009">
    <property type="entry name" value="AAA"/>
    <property type="match status" value="1"/>
</dbReference>
<accession>A0A9E2S7G9</accession>
<dbReference type="GO" id="GO:0046872">
    <property type="term" value="F:metal ion binding"/>
    <property type="evidence" value="ECO:0007669"/>
    <property type="project" value="UniProtKB-KW"/>
</dbReference>
<feature type="domain" description="AAA+ ATPase" evidence="11">
    <location>
        <begin position="38"/>
        <end position="181"/>
    </location>
</feature>
<dbReference type="SMART" id="SM00382">
    <property type="entry name" value="AAA"/>
    <property type="match status" value="1"/>
</dbReference>
<dbReference type="InterPro" id="IPR012763">
    <property type="entry name" value="DNA_pol_III_sug/sutau_N"/>
</dbReference>
<reference evidence="12" key="1">
    <citation type="submission" date="2021-06" db="EMBL/GenBank/DDBJ databases">
        <authorList>
            <person name="Huq M.A."/>
        </authorList>
    </citation>
    <scope>NUCLEOTIDE SEQUENCE</scope>
    <source>
        <strain evidence="12">MAH-26</strain>
    </source>
</reference>
<evidence type="ECO:0000313" key="13">
    <source>
        <dbReference type="Proteomes" id="UP000812270"/>
    </source>
</evidence>
<dbReference type="InterPro" id="IPR003593">
    <property type="entry name" value="AAA+_ATPase"/>
</dbReference>
<dbReference type="FunFam" id="3.40.50.300:FF:000014">
    <property type="entry name" value="DNA polymerase III subunit gamma/tau"/>
    <property type="match status" value="1"/>
</dbReference>
<dbReference type="GO" id="GO:0003677">
    <property type="term" value="F:DNA binding"/>
    <property type="evidence" value="ECO:0007669"/>
    <property type="project" value="InterPro"/>
</dbReference>
<dbReference type="InterPro" id="IPR045085">
    <property type="entry name" value="HLD_clamp_pol_III_gamma_tau"/>
</dbReference>
<proteinExistence type="inferred from homology"/>
<comment type="caution">
    <text evidence="12">The sequence shown here is derived from an EMBL/GenBank/DDBJ whole genome shotgun (WGS) entry which is preliminary data.</text>
</comment>
<keyword evidence="13" id="KW-1185">Reference proteome</keyword>
<organism evidence="12 13">
    <name type="scientific">Pinibacter aurantiacus</name>
    <dbReference type="NCBI Taxonomy" id="2851599"/>
    <lineage>
        <taxon>Bacteria</taxon>
        <taxon>Pseudomonadati</taxon>
        <taxon>Bacteroidota</taxon>
        <taxon>Chitinophagia</taxon>
        <taxon>Chitinophagales</taxon>
        <taxon>Chitinophagaceae</taxon>
        <taxon>Pinibacter</taxon>
    </lineage>
</organism>
<comment type="catalytic activity">
    <reaction evidence="8 9">
        <text>DNA(n) + a 2'-deoxyribonucleoside 5'-triphosphate = DNA(n+1) + diphosphate</text>
        <dbReference type="Rhea" id="RHEA:22508"/>
        <dbReference type="Rhea" id="RHEA-COMP:17339"/>
        <dbReference type="Rhea" id="RHEA-COMP:17340"/>
        <dbReference type="ChEBI" id="CHEBI:33019"/>
        <dbReference type="ChEBI" id="CHEBI:61560"/>
        <dbReference type="ChEBI" id="CHEBI:173112"/>
        <dbReference type="EC" id="2.7.7.7"/>
    </reaction>
</comment>
<dbReference type="Pfam" id="PF13177">
    <property type="entry name" value="DNA_pol3_delta2"/>
    <property type="match status" value="1"/>
</dbReference>
<dbReference type="Pfam" id="PF22608">
    <property type="entry name" value="DNAX_ATPase_lid"/>
    <property type="match status" value="1"/>
</dbReference>
<feature type="compositionally biased region" description="Low complexity" evidence="10">
    <location>
        <begin position="437"/>
        <end position="453"/>
    </location>
</feature>
<dbReference type="FunFam" id="1.10.8.60:FF:000013">
    <property type="entry name" value="DNA polymerase III subunit gamma/tau"/>
    <property type="match status" value="1"/>
</dbReference>
<keyword evidence="4 9" id="KW-0547">Nucleotide-binding</keyword>
<keyword evidence="3" id="KW-0479">Metal-binding</keyword>
<evidence type="ECO:0000313" key="12">
    <source>
        <dbReference type="EMBL" id="MBV4358028.1"/>
    </source>
</evidence>
<keyword evidence="6 9" id="KW-0067">ATP-binding</keyword>
<protein>
    <recommendedName>
        <fullName evidence="9">DNA polymerase III subunit gamma/tau</fullName>
        <ecNumber evidence="9">2.7.7.7</ecNumber>
    </recommendedName>
</protein>
<keyword evidence="9 12" id="KW-0548">Nucleotidyltransferase</keyword>
<dbReference type="NCBIfam" id="TIGR01128">
    <property type="entry name" value="holA"/>
    <property type="match status" value="1"/>
</dbReference>
<dbReference type="NCBIfam" id="NF004046">
    <property type="entry name" value="PRK05563.1"/>
    <property type="match status" value="1"/>
</dbReference>
<comment type="function">
    <text evidence="9">DNA polymerase III is a complex, multichain enzyme responsible for most of the replicative synthesis in bacteria. This DNA polymerase also exhibits 3' to 5' exonuclease activity.</text>
</comment>
<dbReference type="InterPro" id="IPR050238">
    <property type="entry name" value="DNA_Rep/Repair_Clamp_Loader"/>
</dbReference>
<dbReference type="NCBIfam" id="NF011531">
    <property type="entry name" value="PRK14971.1"/>
    <property type="match status" value="1"/>
</dbReference>
<evidence type="ECO:0000256" key="4">
    <source>
        <dbReference type="ARBA" id="ARBA00022741"/>
    </source>
</evidence>
<keyword evidence="7 9" id="KW-0239">DNA-directed DNA polymerase</keyword>
<dbReference type="RefSeq" id="WP_217791694.1">
    <property type="nucleotide sequence ID" value="NZ_JAHSPG010000009.1"/>
</dbReference>
<evidence type="ECO:0000256" key="1">
    <source>
        <dbReference type="ARBA" id="ARBA00006360"/>
    </source>
</evidence>
<dbReference type="InterPro" id="IPR022754">
    <property type="entry name" value="DNA_pol_III_gamma-3"/>
</dbReference>
<feature type="region of interest" description="Disordered" evidence="10">
    <location>
        <begin position="429"/>
        <end position="477"/>
    </location>
</feature>
<dbReference type="AlphaFoldDB" id="A0A9E2S7G9"/>
<dbReference type="GO" id="GO:0003887">
    <property type="term" value="F:DNA-directed DNA polymerase activity"/>
    <property type="evidence" value="ECO:0007669"/>
    <property type="project" value="UniProtKB-KW"/>
</dbReference>
<dbReference type="CDD" id="cd18137">
    <property type="entry name" value="HLD_clamp_pol_III_gamma_tau"/>
    <property type="match status" value="1"/>
</dbReference>
<evidence type="ECO:0000256" key="9">
    <source>
        <dbReference type="RuleBase" id="RU364063"/>
    </source>
</evidence>
<evidence type="ECO:0000256" key="7">
    <source>
        <dbReference type="ARBA" id="ARBA00022932"/>
    </source>
</evidence>
<evidence type="ECO:0000256" key="2">
    <source>
        <dbReference type="ARBA" id="ARBA00022705"/>
    </source>
</evidence>
<dbReference type="Proteomes" id="UP000812270">
    <property type="component" value="Unassembled WGS sequence"/>
</dbReference>
<evidence type="ECO:0000256" key="3">
    <source>
        <dbReference type="ARBA" id="ARBA00022723"/>
    </source>
</evidence>
<evidence type="ECO:0000259" key="11">
    <source>
        <dbReference type="SMART" id="SM00382"/>
    </source>
</evidence>
<dbReference type="NCBIfam" id="TIGR02397">
    <property type="entry name" value="dnaX_nterm"/>
    <property type="match status" value="1"/>
</dbReference>
<keyword evidence="9 12" id="KW-0808">Transferase</keyword>
<evidence type="ECO:0000256" key="6">
    <source>
        <dbReference type="ARBA" id="ARBA00022840"/>
    </source>
</evidence>
<evidence type="ECO:0000256" key="8">
    <source>
        <dbReference type="ARBA" id="ARBA00049244"/>
    </source>
</evidence>
<keyword evidence="5" id="KW-0862">Zinc</keyword>
<name>A0A9E2S7G9_9BACT</name>
<dbReference type="GO" id="GO:0005524">
    <property type="term" value="F:ATP binding"/>
    <property type="evidence" value="ECO:0007669"/>
    <property type="project" value="UniProtKB-KW"/>
</dbReference>
<comment type="similarity">
    <text evidence="1 9">Belongs to the DnaX/STICHEL family.</text>
</comment>
<gene>
    <name evidence="9" type="primary">dnaX</name>
    <name evidence="12" type="ORF">KTO63_12765</name>
</gene>
<dbReference type="Pfam" id="PF12169">
    <property type="entry name" value="DNA_pol3_gamma3"/>
    <property type="match status" value="1"/>
</dbReference>
<keyword evidence="2 9" id="KW-0235">DNA replication</keyword>
<dbReference type="EC" id="2.7.7.7" evidence="9"/>
<dbReference type="PANTHER" id="PTHR11669:SF0">
    <property type="entry name" value="PROTEIN STICHEL-LIKE 2"/>
    <property type="match status" value="1"/>
</dbReference>
<dbReference type="InterPro" id="IPR005790">
    <property type="entry name" value="DNA_polIII_delta"/>
</dbReference>
<comment type="subunit">
    <text evidence="9">DNA polymerase III contains a core (composed of alpha, epsilon and theta chains) that associates with a tau subunit. This core dimerizes to form the POLIII' complex. PolIII' associates with the gamma complex (composed of gamma, delta, delta', psi and chi chains) and with the beta chain to form the complete DNA polymerase III complex.</text>
</comment>
<sequence>MDKFIVSARKYRPQNFSTVVGQSHITTTLKNAIKNQQLAHAFLFCGPRGVGKTTCARILAKTINCENPTPDGEACNECHSCVSFNEGTSLNIHELDAASNNSVDDIRALVEQVRFAPQAGKYKVYIVDEVHMLSASAFNAFLKTLEEPPPYAIFILATTEKHKILPTILSRCQIFDFKRITINDTVDHLAEICEKEEINADKAALQVIAQKSEGCMRDSLSILDKIVSFTNGELTYQNTLEHLNILDADYYFKMVDCMLEQDLAGAMLLYDDINRKGFEGDLVLNGFAEFLRNLLVCKDAKVAGLLEVVQSFRDRYTATAQKVSIPYIISALNALNEAEINYKAARNKRLHVELLLIKLCYLQQALELASSGDGISKKKIAESTRPVAFKNLKIVELKIASGVESTPQMPPAAQGGAKLIIEEPQVQYKAPTPQPQQPAAMPAPAAKQAATPQSGGGKLGSLSKMRQQFTGGDGNSAMQQAIPLTQSVLEEVWRNFSVLLKEGRNPAAQSFDLAVLRIKSDASFEIVTPNNLQQKFIEGERVGLSEYLQEKFCNRRLTYNVIVELNEDLIPKVEMPLTSKEQFQKIAEEYPAVKELRDRLRLELDL</sequence>